<reference evidence="7" key="1">
    <citation type="submission" date="2015-11" db="EMBL/GenBank/DDBJ databases">
        <authorList>
            <person name="Kim K.M."/>
        </authorList>
    </citation>
    <scope>NUCLEOTIDE SEQUENCE [LARGE SCALE GENOMIC DNA]</scope>
    <source>
        <strain evidence="7">KCTC 12086</strain>
    </source>
</reference>
<dbReference type="GO" id="GO:0020037">
    <property type="term" value="F:heme binding"/>
    <property type="evidence" value="ECO:0007669"/>
    <property type="project" value="InterPro"/>
</dbReference>
<dbReference type="PROSITE" id="PS51257">
    <property type="entry name" value="PROKAR_LIPOPROTEIN"/>
    <property type="match status" value="1"/>
</dbReference>
<evidence type="ECO:0000313" key="6">
    <source>
        <dbReference type="EMBL" id="ALO40856.1"/>
    </source>
</evidence>
<gene>
    <name evidence="6" type="ORF">PP2015_330</name>
</gene>
<feature type="binding site" description="distal binding residue" evidence="5">
    <location>
        <position position="93"/>
    </location>
    <ligand>
        <name>heme</name>
        <dbReference type="ChEBI" id="CHEBI:30413"/>
    </ligand>
    <ligandPart>
        <name>Fe</name>
        <dbReference type="ChEBI" id="CHEBI:18248"/>
    </ligandPart>
</feature>
<dbReference type="OrthoDB" id="677174at2"/>
<evidence type="ECO:0000256" key="2">
    <source>
        <dbReference type="ARBA" id="ARBA00022617"/>
    </source>
</evidence>
<dbReference type="Proteomes" id="UP000061457">
    <property type="component" value="Chromosome I"/>
</dbReference>
<dbReference type="KEGG" id="pphe:PP2015_330"/>
<dbReference type="GO" id="GO:0046872">
    <property type="term" value="F:metal ion binding"/>
    <property type="evidence" value="ECO:0007669"/>
    <property type="project" value="UniProtKB-KW"/>
</dbReference>
<evidence type="ECO:0000256" key="1">
    <source>
        <dbReference type="ARBA" id="ARBA00022448"/>
    </source>
</evidence>
<keyword evidence="7" id="KW-1185">Reference proteome</keyword>
<proteinExistence type="predicted"/>
<dbReference type="InterPro" id="IPR012292">
    <property type="entry name" value="Globin/Proto"/>
</dbReference>
<dbReference type="GO" id="GO:0019825">
    <property type="term" value="F:oxygen binding"/>
    <property type="evidence" value="ECO:0007669"/>
    <property type="project" value="InterPro"/>
</dbReference>
<evidence type="ECO:0000313" key="7">
    <source>
        <dbReference type="Proteomes" id="UP000061457"/>
    </source>
</evidence>
<keyword evidence="3 5" id="KW-0479">Metal-binding</keyword>
<organism evidence="6 7">
    <name type="scientific">Pseudoalteromonas phenolica</name>
    <dbReference type="NCBI Taxonomy" id="161398"/>
    <lineage>
        <taxon>Bacteria</taxon>
        <taxon>Pseudomonadati</taxon>
        <taxon>Pseudomonadota</taxon>
        <taxon>Gammaproteobacteria</taxon>
        <taxon>Alteromonadales</taxon>
        <taxon>Pseudoalteromonadaceae</taxon>
        <taxon>Pseudoalteromonas</taxon>
    </lineage>
</organism>
<dbReference type="InterPro" id="IPR009050">
    <property type="entry name" value="Globin-like_sf"/>
</dbReference>
<name>A0A0S2JXT5_9GAMM</name>
<keyword evidence="2 5" id="KW-0349">Heme</keyword>
<dbReference type="Gene3D" id="1.10.490.10">
    <property type="entry name" value="Globins"/>
    <property type="match status" value="1"/>
</dbReference>
<keyword evidence="4 5" id="KW-0408">Iron</keyword>
<keyword evidence="1" id="KW-0813">Transport</keyword>
<dbReference type="InterPro" id="IPR001486">
    <property type="entry name" value="Hemoglobin_trunc"/>
</dbReference>
<evidence type="ECO:0000256" key="4">
    <source>
        <dbReference type="ARBA" id="ARBA00023004"/>
    </source>
</evidence>
<dbReference type="STRING" id="161398.PP2015_330"/>
<dbReference type="CDD" id="cd00454">
    <property type="entry name" value="TrHb1_N"/>
    <property type="match status" value="1"/>
</dbReference>
<accession>A0A0S2JXT5</accession>
<dbReference type="Pfam" id="PF01152">
    <property type="entry name" value="Bac_globin"/>
    <property type="match status" value="1"/>
</dbReference>
<evidence type="ECO:0000256" key="3">
    <source>
        <dbReference type="ARBA" id="ARBA00022723"/>
    </source>
</evidence>
<dbReference type="SUPFAM" id="SSF46458">
    <property type="entry name" value="Globin-like"/>
    <property type="match status" value="1"/>
</dbReference>
<protein>
    <submittedName>
        <fullName evidence="6">Cyanoglobin Hemoglobin-like protein HbN</fullName>
    </submittedName>
</protein>
<dbReference type="EMBL" id="CP013187">
    <property type="protein sequence ID" value="ALO40856.1"/>
    <property type="molecule type" value="Genomic_DNA"/>
</dbReference>
<dbReference type="RefSeq" id="WP_058028633.1">
    <property type="nucleotide sequence ID" value="NZ_CP013187.1"/>
</dbReference>
<dbReference type="PATRIC" id="fig|161398.10.peg.339"/>
<evidence type="ECO:0000256" key="5">
    <source>
        <dbReference type="PIRSR" id="PIRSR601486-1"/>
    </source>
</evidence>
<sequence length="141" mass="15703">MRRVLFIIGVLLIVSLSGCSSKPKLSLYQQLGAEQGIERIVDAFIKRIAKDKAILPYFAKSSVSHFRAGFIAHMCDISDGPCKYTGDSMIDIHTGMNINEADFNRVVELLILAMEDAGISYRKQNQVLAKLAPLRGEVFKR</sequence>
<dbReference type="AlphaFoldDB" id="A0A0S2JXT5"/>